<feature type="non-terminal residue" evidence="2">
    <location>
        <position position="180"/>
    </location>
</feature>
<dbReference type="InterPro" id="IPR022742">
    <property type="entry name" value="Hydrolase_4"/>
</dbReference>
<feature type="domain" description="Serine aminopeptidase S33" evidence="1">
    <location>
        <begin position="95"/>
        <end position="180"/>
    </location>
</feature>
<organism evidence="2">
    <name type="scientific">Anthurium amnicola</name>
    <dbReference type="NCBI Taxonomy" id="1678845"/>
    <lineage>
        <taxon>Eukaryota</taxon>
        <taxon>Viridiplantae</taxon>
        <taxon>Streptophyta</taxon>
        <taxon>Embryophyta</taxon>
        <taxon>Tracheophyta</taxon>
        <taxon>Spermatophyta</taxon>
        <taxon>Magnoliopsida</taxon>
        <taxon>Liliopsida</taxon>
        <taxon>Araceae</taxon>
        <taxon>Pothoideae</taxon>
        <taxon>Potheae</taxon>
        <taxon>Anthurium</taxon>
    </lineage>
</organism>
<dbReference type="InterPro" id="IPR051044">
    <property type="entry name" value="MAG_DAG_Lipase"/>
</dbReference>
<evidence type="ECO:0000313" key="2">
    <source>
        <dbReference type="EMBL" id="JAT51906.1"/>
    </source>
</evidence>
<dbReference type="EMBL" id="GDJX01016030">
    <property type="protein sequence ID" value="JAT51906.1"/>
    <property type="molecule type" value="Transcribed_RNA"/>
</dbReference>
<evidence type="ECO:0000259" key="1">
    <source>
        <dbReference type="Pfam" id="PF12146"/>
    </source>
</evidence>
<proteinExistence type="predicted"/>
<dbReference type="InterPro" id="IPR029058">
    <property type="entry name" value="AB_hydrolase_fold"/>
</dbReference>
<dbReference type="Pfam" id="PF12146">
    <property type="entry name" value="Hydrolase_4"/>
    <property type="match status" value="1"/>
</dbReference>
<accession>A0A1D1YB98</accession>
<name>A0A1D1YB98_9ARAE</name>
<feature type="non-terminal residue" evidence="2">
    <location>
        <position position="1"/>
    </location>
</feature>
<protein>
    <submittedName>
        <fullName evidence="2">Monoglyceride lipase</fullName>
    </submittedName>
</protein>
<dbReference type="PANTHER" id="PTHR11614">
    <property type="entry name" value="PHOSPHOLIPASE-RELATED"/>
    <property type="match status" value="1"/>
</dbReference>
<sequence length="180" mass="20140">CFQLGLGSHPIYPPSLPLFASILLLQSHTSCRQRNPSVPTHEQFSLSLSVCVRPSSLTMEQVTEGNLRYCYEEGFISNSRGMQLFTCRWLPKNCDPKALIFLCHGYAMECSISMRGTGIPLAEAGYAVYGIDYEGHGKSSGLQGYVQSFDALVDDCSEYFTSICERPENRRKERFLLGES</sequence>
<dbReference type="AlphaFoldDB" id="A0A1D1YB98"/>
<dbReference type="SUPFAM" id="SSF53474">
    <property type="entry name" value="alpha/beta-Hydrolases"/>
    <property type="match status" value="1"/>
</dbReference>
<gene>
    <name evidence="2" type="primary">Mgll_4</name>
    <name evidence="2" type="ORF">g.29891</name>
</gene>
<reference evidence="2" key="1">
    <citation type="submission" date="2015-07" db="EMBL/GenBank/DDBJ databases">
        <title>Transcriptome Assembly of Anthurium amnicola.</title>
        <authorList>
            <person name="Suzuki J."/>
        </authorList>
    </citation>
    <scope>NUCLEOTIDE SEQUENCE</scope>
</reference>
<dbReference type="Gene3D" id="3.40.50.1820">
    <property type="entry name" value="alpha/beta hydrolase"/>
    <property type="match status" value="1"/>
</dbReference>